<dbReference type="Gene3D" id="3.40.30.10">
    <property type="entry name" value="Glutaredoxin"/>
    <property type="match status" value="1"/>
</dbReference>
<dbReference type="PANTHER" id="PTHR10438">
    <property type="entry name" value="THIOREDOXIN"/>
    <property type="match status" value="1"/>
</dbReference>
<name>A0A6V7QF92_ANACO</name>
<dbReference type="SUPFAM" id="SSF52833">
    <property type="entry name" value="Thioredoxin-like"/>
    <property type="match status" value="1"/>
</dbReference>
<dbReference type="InterPro" id="IPR013766">
    <property type="entry name" value="Thioredoxin_domain"/>
</dbReference>
<dbReference type="PANTHER" id="PTHR10438:SF463">
    <property type="entry name" value="THIOREDOXIN"/>
    <property type="match status" value="1"/>
</dbReference>
<feature type="domain" description="Thioredoxin" evidence="1">
    <location>
        <begin position="95"/>
        <end position="132"/>
    </location>
</feature>
<dbReference type="InterPro" id="IPR036249">
    <property type="entry name" value="Thioredoxin-like_sf"/>
</dbReference>
<dbReference type="AlphaFoldDB" id="A0A6V7QF92"/>
<dbReference type="CDD" id="cd02947">
    <property type="entry name" value="TRX_family"/>
    <property type="match status" value="1"/>
</dbReference>
<dbReference type="EMBL" id="LR862135">
    <property type="protein sequence ID" value="CAD1841812.1"/>
    <property type="molecule type" value="Genomic_DNA"/>
</dbReference>
<evidence type="ECO:0000259" key="1">
    <source>
        <dbReference type="Pfam" id="PF00085"/>
    </source>
</evidence>
<organism evidence="2">
    <name type="scientific">Ananas comosus var. bracteatus</name>
    <name type="common">red pineapple</name>
    <dbReference type="NCBI Taxonomy" id="296719"/>
    <lineage>
        <taxon>Eukaryota</taxon>
        <taxon>Viridiplantae</taxon>
        <taxon>Streptophyta</taxon>
        <taxon>Embryophyta</taxon>
        <taxon>Tracheophyta</taxon>
        <taxon>Spermatophyta</taxon>
        <taxon>Magnoliopsida</taxon>
        <taxon>Liliopsida</taxon>
        <taxon>Poales</taxon>
        <taxon>Bromeliaceae</taxon>
        <taxon>Bromelioideae</taxon>
        <taxon>Ananas</taxon>
    </lineage>
</organism>
<gene>
    <name evidence="2" type="ORF">CB5_LOCUS25023</name>
</gene>
<evidence type="ECO:0000313" key="2">
    <source>
        <dbReference type="EMBL" id="CAD1841812.1"/>
    </source>
</evidence>
<accession>A0A6V7QF92</accession>
<sequence>MAAPGDDEVLVQFNIMGGDASIGARASDGSAREESNIFDVPSTDAWKDIWKSLKSNTTVLECVNLKACNLCYKFTSGFISIHMIGYVCMLPGCARFTAQWCGPCRFIEPAVKELAGKFASVKFYKIDVDKMEVSIAFFAKLVSRVRVRVRARARARTWRRKWKVRAMPTFILVKGGQEVSRVVGAKKNELDRKITQALQATKN</sequence>
<reference evidence="2" key="1">
    <citation type="submission" date="2020-07" db="EMBL/GenBank/DDBJ databases">
        <authorList>
            <person name="Lin J."/>
        </authorList>
    </citation>
    <scope>NUCLEOTIDE SEQUENCE</scope>
</reference>
<protein>
    <recommendedName>
        <fullName evidence="1">Thioredoxin domain-containing protein</fullName>
    </recommendedName>
</protein>
<dbReference type="InterPro" id="IPR050620">
    <property type="entry name" value="Thioredoxin_H-type-like"/>
</dbReference>
<dbReference type="Pfam" id="PF00085">
    <property type="entry name" value="Thioredoxin"/>
    <property type="match status" value="1"/>
</dbReference>
<proteinExistence type="predicted"/>